<dbReference type="Pfam" id="PF13793">
    <property type="entry name" value="Pribosyltran_N"/>
    <property type="match status" value="1"/>
</dbReference>
<dbReference type="RefSeq" id="WP_002709479.1">
    <property type="nucleotide sequence ID" value="NZ_JH651384.1"/>
</dbReference>
<feature type="domain" description="Ribose-phosphate pyrophosphokinase N-terminal" evidence="4">
    <location>
        <begin position="18"/>
        <end position="117"/>
    </location>
</feature>
<sequence>MNNTPLLLAFPEYLNQTQALAAAGGWPLAEVKVHRFPDGESRLLLPENLPEHVIFCRSLDHPNDKLVELLLAAAGARELGAQILTLVVPYLCYMRQDMAFHPGEVVSQRHIGKLLAQSFDRLVTVDAHLHRISSLREAVPLEHAINLSATVPMGEFLAGRLASPLLVGPDEESEQWVAAIAEHQHLDFMCATKQRFGDRDVQIALPEGNWRGRNVVLVDDVASSGRTLEVAARLLQVQQPASVSVLVTHALFAGDALERLRAVGVGHVWSCDSIPHPSNCVSLAGLLAEALREPSKQIRQIDEIFP</sequence>
<dbReference type="GO" id="GO:0004749">
    <property type="term" value="F:ribose phosphate diphosphokinase activity"/>
    <property type="evidence" value="ECO:0007669"/>
    <property type="project" value="TreeGrafter"/>
</dbReference>
<protein>
    <submittedName>
        <fullName evidence="5">Ribose-phosphate pyrophosphokinase</fullName>
    </submittedName>
</protein>
<dbReference type="AlphaFoldDB" id="A0A656HJY5"/>
<dbReference type="SUPFAM" id="SSF53271">
    <property type="entry name" value="PRTase-like"/>
    <property type="match status" value="2"/>
</dbReference>
<dbReference type="OrthoDB" id="324294at2"/>
<name>A0A656HJY5_THINJ</name>
<accession>A0A656HJY5</accession>
<proteinExistence type="inferred from homology"/>
<dbReference type="GO" id="GO:0005737">
    <property type="term" value="C:cytoplasm"/>
    <property type="evidence" value="ECO:0007669"/>
    <property type="project" value="TreeGrafter"/>
</dbReference>
<evidence type="ECO:0000313" key="6">
    <source>
        <dbReference type="Proteomes" id="UP000005317"/>
    </source>
</evidence>
<dbReference type="CDD" id="cd06223">
    <property type="entry name" value="PRTases_typeI"/>
    <property type="match status" value="1"/>
</dbReference>
<keyword evidence="6" id="KW-1185">Reference proteome</keyword>
<evidence type="ECO:0000259" key="3">
    <source>
        <dbReference type="Pfam" id="PF00156"/>
    </source>
</evidence>
<dbReference type="Gene3D" id="3.40.50.2020">
    <property type="match status" value="2"/>
</dbReference>
<keyword evidence="5" id="KW-0808">Transferase</keyword>
<organism evidence="5 6">
    <name type="scientific">Thiothrix nivea (strain ATCC 35100 / DSM 5205 / JP2)</name>
    <dbReference type="NCBI Taxonomy" id="870187"/>
    <lineage>
        <taxon>Bacteria</taxon>
        <taxon>Pseudomonadati</taxon>
        <taxon>Pseudomonadota</taxon>
        <taxon>Gammaproteobacteria</taxon>
        <taxon>Thiotrichales</taxon>
        <taxon>Thiotrichaceae</taxon>
        <taxon>Thiothrix</taxon>
    </lineage>
</organism>
<dbReference type="InterPro" id="IPR000836">
    <property type="entry name" value="PRTase_dom"/>
</dbReference>
<dbReference type="PANTHER" id="PTHR10210">
    <property type="entry name" value="RIBOSE-PHOSPHATE DIPHOSPHOKINASE FAMILY MEMBER"/>
    <property type="match status" value="1"/>
</dbReference>
<dbReference type="Pfam" id="PF00156">
    <property type="entry name" value="Pribosyltran"/>
    <property type="match status" value="1"/>
</dbReference>
<keyword evidence="1 2" id="KW-0545">Nucleotide biosynthesis</keyword>
<dbReference type="PANTHER" id="PTHR10210:SF41">
    <property type="entry name" value="RIBOSE-PHOSPHATE PYROPHOSPHOKINASE 1, CHLOROPLASTIC"/>
    <property type="match status" value="1"/>
</dbReference>
<reference evidence="6" key="1">
    <citation type="journal article" date="2011" name="Stand. Genomic Sci.">
        <title>Genome sequence of the filamentous, gliding Thiothrix nivea neotype strain (JP2(T)).</title>
        <authorList>
            <person name="Lapidus A."/>
            <person name="Nolan M."/>
            <person name="Lucas S."/>
            <person name="Glavina Del Rio T."/>
            <person name="Tice H."/>
            <person name="Cheng J.F."/>
            <person name="Tapia R."/>
            <person name="Han C."/>
            <person name="Goodwin L."/>
            <person name="Pitluck S."/>
            <person name="Liolios K."/>
            <person name="Pagani I."/>
            <person name="Ivanova N."/>
            <person name="Huntemann M."/>
            <person name="Mavromatis K."/>
            <person name="Mikhailova N."/>
            <person name="Pati A."/>
            <person name="Chen A."/>
            <person name="Palaniappan K."/>
            <person name="Land M."/>
            <person name="Brambilla E.M."/>
            <person name="Rohde M."/>
            <person name="Abt B."/>
            <person name="Verbarg S."/>
            <person name="Goker M."/>
            <person name="Bristow J."/>
            <person name="Eisen J.A."/>
            <person name="Markowitz V."/>
            <person name="Hugenholtz P."/>
            <person name="Kyrpides N.C."/>
            <person name="Klenk H.P."/>
            <person name="Woyke T."/>
        </authorList>
    </citation>
    <scope>NUCLEOTIDE SEQUENCE [LARGE SCALE GENOMIC DNA]</scope>
    <source>
        <strain evidence="6">ATCC 35100 / DSM 5205 / JP2</strain>
    </source>
</reference>
<dbReference type="InterPro" id="IPR029057">
    <property type="entry name" value="PRTase-like"/>
</dbReference>
<dbReference type="GO" id="GO:0000287">
    <property type="term" value="F:magnesium ion binding"/>
    <property type="evidence" value="ECO:0007669"/>
    <property type="project" value="InterPro"/>
</dbReference>
<evidence type="ECO:0000256" key="2">
    <source>
        <dbReference type="RuleBase" id="RU004324"/>
    </source>
</evidence>
<evidence type="ECO:0000256" key="1">
    <source>
        <dbReference type="ARBA" id="ARBA00022727"/>
    </source>
</evidence>
<dbReference type="Proteomes" id="UP000005317">
    <property type="component" value="Unassembled WGS sequence"/>
</dbReference>
<dbReference type="GO" id="GO:0006015">
    <property type="term" value="P:5-phosphoribose 1-diphosphate biosynthetic process"/>
    <property type="evidence" value="ECO:0007669"/>
    <property type="project" value="TreeGrafter"/>
</dbReference>
<feature type="domain" description="Phosphoribosyltransferase" evidence="3">
    <location>
        <begin position="164"/>
        <end position="249"/>
    </location>
</feature>
<dbReference type="GO" id="GO:0002189">
    <property type="term" value="C:ribose phosphate diphosphokinase complex"/>
    <property type="evidence" value="ECO:0007669"/>
    <property type="project" value="TreeGrafter"/>
</dbReference>
<dbReference type="EMBL" id="JH651384">
    <property type="protein sequence ID" value="EIJ35579.1"/>
    <property type="molecule type" value="Genomic_DNA"/>
</dbReference>
<dbReference type="InterPro" id="IPR005946">
    <property type="entry name" value="Rib-P_diPkinase"/>
</dbReference>
<evidence type="ECO:0000313" key="5">
    <source>
        <dbReference type="EMBL" id="EIJ35579.1"/>
    </source>
</evidence>
<dbReference type="GO" id="GO:0006164">
    <property type="term" value="P:purine nucleotide biosynthetic process"/>
    <property type="evidence" value="ECO:0007669"/>
    <property type="project" value="TreeGrafter"/>
</dbReference>
<dbReference type="NCBIfam" id="TIGR01251">
    <property type="entry name" value="ribP_PPkin"/>
    <property type="match status" value="1"/>
</dbReference>
<gene>
    <name evidence="5" type="ORF">Thini_3053</name>
</gene>
<keyword evidence="5" id="KW-0418">Kinase</keyword>
<dbReference type="InterPro" id="IPR029099">
    <property type="entry name" value="Pribosyltran_N"/>
</dbReference>
<evidence type="ECO:0000259" key="4">
    <source>
        <dbReference type="Pfam" id="PF13793"/>
    </source>
</evidence>
<dbReference type="SMART" id="SM01400">
    <property type="entry name" value="Pribosyltran_N"/>
    <property type="match status" value="1"/>
</dbReference>
<dbReference type="GO" id="GO:0016301">
    <property type="term" value="F:kinase activity"/>
    <property type="evidence" value="ECO:0007669"/>
    <property type="project" value="UniProtKB-KW"/>
</dbReference>
<dbReference type="NCBIfam" id="NF005537">
    <property type="entry name" value="PRK07199.1"/>
    <property type="match status" value="1"/>
</dbReference>
<comment type="similarity">
    <text evidence="2">Belongs to the ribose-phosphate pyrophosphokinase family.</text>
</comment>